<dbReference type="AlphaFoldDB" id="A0ABD3XGS0"/>
<sequence length="797" mass="88948">MSIRTCLHSFSFLISSSRKGYDDSPEYKEVLQSVIKYEIQSLLERLSETGEESVVLMASSSDGSSSHLGSQKGTGFLQCQLYEDLEKQFLSFCAEKGLEEKQSLKTKSSNETSTSLLRSDMNDNSSPANNLHAEKHASQDVHSSQSQKASPSGMKNGDTGFTAHGSTTAEAVTDFKQEDESEDVVITSSFVQSMINRNQPGNEAVNLSLHSGDHLLETVTPQNSVSSVTKPCQISADLSEIEELDLSNKSTTGSSHARPEVNSGRCHGDEAAASQNKDTSIATTIDLSNVDVAEQRPVKRINGEQLAETVQKILANLKNKSRTVSVDGYESCPVASDMHNPDEGPDERNLLMGQQMNFEHCFSSMPFLPHFAAAFSRSHSEQRKESISKRSSPKRQRHLSYGHHSETESTCFQSQPPFLYFDRRQDLPMHLGMTHGNLSQNQVGPVFPESNSNVLQRDEPDDIFTNSAASLPVSTDTVSNMPVSTDQLPSIQNQEERDQRGPPGTHPTSSIIRNESIIHRPPEKSHEQLTSRIVFSSNNRTRTETNIRQSNDSSPSQINLRGGYSEDHGAFNLQQTGLDFTNSLSSGQESLNLHGSEPPALDLSPSQLATLAAIKEEEVIHCDFCGTGFKSRLGLQVHLRTFHERSSRYMCTICNRSFNSLINLKEHLNSHPTLKPYCCERCEKRFMSRRELLRHERMFHGNPSAMFICKICGTGCNCKTSLMEHIRGLHGGKTYRCHKCNKIYRWRSSLSFHAKRCMGGQEWYRERGVYVLMFHPGAGMVSREFVYIVTCSKYKVD</sequence>
<evidence type="ECO:0000256" key="1">
    <source>
        <dbReference type="ARBA" id="ARBA00004123"/>
    </source>
</evidence>
<feature type="domain" description="C2H2-type" evidence="9">
    <location>
        <begin position="677"/>
        <end position="705"/>
    </location>
</feature>
<evidence type="ECO:0000313" key="10">
    <source>
        <dbReference type="EMBL" id="KAL3884628.1"/>
    </source>
</evidence>
<feature type="compositionally biased region" description="Polar residues" evidence="8">
    <location>
        <begin position="140"/>
        <end position="150"/>
    </location>
</feature>
<comment type="subcellular location">
    <subcellularLocation>
        <location evidence="1">Nucleus</location>
    </subcellularLocation>
</comment>
<feature type="region of interest" description="Disordered" evidence="8">
    <location>
        <begin position="245"/>
        <end position="280"/>
    </location>
</feature>
<keyword evidence="3" id="KW-0677">Repeat</keyword>
<evidence type="ECO:0000313" key="11">
    <source>
        <dbReference type="Proteomes" id="UP001634394"/>
    </source>
</evidence>
<feature type="domain" description="C2H2-type" evidence="9">
    <location>
        <begin position="620"/>
        <end position="648"/>
    </location>
</feature>
<keyword evidence="2" id="KW-0479">Metal-binding</keyword>
<dbReference type="PANTHER" id="PTHR16515">
    <property type="entry name" value="PR DOMAIN ZINC FINGER PROTEIN"/>
    <property type="match status" value="1"/>
</dbReference>
<proteinExistence type="predicted"/>
<evidence type="ECO:0000256" key="8">
    <source>
        <dbReference type="SAM" id="MobiDB-lite"/>
    </source>
</evidence>
<dbReference type="SUPFAM" id="SSF57667">
    <property type="entry name" value="beta-beta-alpha zinc fingers"/>
    <property type="match status" value="3"/>
</dbReference>
<gene>
    <name evidence="10" type="ORF">ACJMK2_024755</name>
</gene>
<feature type="compositionally biased region" description="Basic residues" evidence="8">
    <location>
        <begin position="391"/>
        <end position="401"/>
    </location>
</feature>
<feature type="region of interest" description="Disordered" evidence="8">
    <location>
        <begin position="101"/>
        <end position="165"/>
    </location>
</feature>
<feature type="compositionally biased region" description="Basic and acidic residues" evidence="8">
    <location>
        <begin position="516"/>
        <end position="529"/>
    </location>
</feature>
<name>A0ABD3XGS0_SINWO</name>
<evidence type="ECO:0000256" key="5">
    <source>
        <dbReference type="ARBA" id="ARBA00022833"/>
    </source>
</evidence>
<organism evidence="10 11">
    <name type="scientific">Sinanodonta woodiana</name>
    <name type="common">Chinese pond mussel</name>
    <name type="synonym">Anodonta woodiana</name>
    <dbReference type="NCBI Taxonomy" id="1069815"/>
    <lineage>
        <taxon>Eukaryota</taxon>
        <taxon>Metazoa</taxon>
        <taxon>Spiralia</taxon>
        <taxon>Lophotrochozoa</taxon>
        <taxon>Mollusca</taxon>
        <taxon>Bivalvia</taxon>
        <taxon>Autobranchia</taxon>
        <taxon>Heteroconchia</taxon>
        <taxon>Palaeoheterodonta</taxon>
        <taxon>Unionida</taxon>
        <taxon>Unionoidea</taxon>
        <taxon>Unionidae</taxon>
        <taxon>Unioninae</taxon>
        <taxon>Sinanodonta</taxon>
    </lineage>
</organism>
<dbReference type="Proteomes" id="UP001634394">
    <property type="component" value="Unassembled WGS sequence"/>
</dbReference>
<dbReference type="InterPro" id="IPR036236">
    <property type="entry name" value="Znf_C2H2_sf"/>
</dbReference>
<dbReference type="GO" id="GO:0005634">
    <property type="term" value="C:nucleus"/>
    <property type="evidence" value="ECO:0007669"/>
    <property type="project" value="UniProtKB-SubCell"/>
</dbReference>
<reference evidence="10 11" key="1">
    <citation type="submission" date="2024-11" db="EMBL/GenBank/DDBJ databases">
        <title>Chromosome-level genome assembly of the freshwater bivalve Anodonta woodiana.</title>
        <authorList>
            <person name="Chen X."/>
        </authorList>
    </citation>
    <scope>NUCLEOTIDE SEQUENCE [LARGE SCALE GENOMIC DNA]</scope>
    <source>
        <strain evidence="10">MN2024</strain>
        <tissue evidence="10">Gills</tissue>
    </source>
</reference>
<feature type="compositionally biased region" description="Polar residues" evidence="8">
    <location>
        <begin position="105"/>
        <end position="129"/>
    </location>
</feature>
<keyword evidence="11" id="KW-1185">Reference proteome</keyword>
<feature type="domain" description="C2H2-type" evidence="9">
    <location>
        <begin position="707"/>
        <end position="735"/>
    </location>
</feature>
<feature type="compositionally biased region" description="Polar residues" evidence="8">
    <location>
        <begin position="464"/>
        <end position="493"/>
    </location>
</feature>
<keyword evidence="4 7" id="KW-0863">Zinc-finger</keyword>
<evidence type="ECO:0000256" key="4">
    <source>
        <dbReference type="ARBA" id="ARBA00022771"/>
    </source>
</evidence>
<dbReference type="Pfam" id="PF12874">
    <property type="entry name" value="zf-met"/>
    <property type="match status" value="2"/>
</dbReference>
<dbReference type="Gene3D" id="3.30.160.60">
    <property type="entry name" value="Classic Zinc Finger"/>
    <property type="match status" value="3"/>
</dbReference>
<feature type="region of interest" description="Disordered" evidence="8">
    <location>
        <begin position="379"/>
        <end position="412"/>
    </location>
</feature>
<evidence type="ECO:0000256" key="3">
    <source>
        <dbReference type="ARBA" id="ARBA00022737"/>
    </source>
</evidence>
<feature type="region of interest" description="Disordered" evidence="8">
    <location>
        <begin position="437"/>
        <end position="561"/>
    </location>
</feature>
<keyword evidence="5" id="KW-0862">Zinc</keyword>
<evidence type="ECO:0000259" key="9">
    <source>
        <dbReference type="PROSITE" id="PS50157"/>
    </source>
</evidence>
<comment type="caution">
    <text evidence="10">The sequence shown here is derived from an EMBL/GenBank/DDBJ whole genome shotgun (WGS) entry which is preliminary data.</text>
</comment>
<dbReference type="InterPro" id="IPR013087">
    <property type="entry name" value="Znf_C2H2_type"/>
</dbReference>
<dbReference type="PROSITE" id="PS50157">
    <property type="entry name" value="ZINC_FINGER_C2H2_2"/>
    <property type="match status" value="5"/>
</dbReference>
<evidence type="ECO:0000256" key="6">
    <source>
        <dbReference type="ARBA" id="ARBA00023242"/>
    </source>
</evidence>
<evidence type="ECO:0000256" key="2">
    <source>
        <dbReference type="ARBA" id="ARBA00022723"/>
    </source>
</evidence>
<feature type="domain" description="C2H2-type" evidence="9">
    <location>
        <begin position="735"/>
        <end position="763"/>
    </location>
</feature>
<keyword evidence="6" id="KW-0539">Nucleus</keyword>
<feature type="domain" description="C2H2-type" evidence="9">
    <location>
        <begin position="649"/>
        <end position="676"/>
    </location>
</feature>
<dbReference type="SMART" id="SM00355">
    <property type="entry name" value="ZnF_C2H2"/>
    <property type="match status" value="5"/>
</dbReference>
<protein>
    <recommendedName>
        <fullName evidence="9">C2H2-type domain-containing protein</fullName>
    </recommendedName>
</protein>
<feature type="compositionally biased region" description="Polar residues" evidence="8">
    <location>
        <begin position="437"/>
        <end position="455"/>
    </location>
</feature>
<evidence type="ECO:0000256" key="7">
    <source>
        <dbReference type="PROSITE-ProRule" id="PRU00042"/>
    </source>
</evidence>
<dbReference type="PROSITE" id="PS00028">
    <property type="entry name" value="ZINC_FINGER_C2H2_1"/>
    <property type="match status" value="4"/>
</dbReference>
<dbReference type="EMBL" id="JBJQND010000002">
    <property type="protein sequence ID" value="KAL3884628.1"/>
    <property type="molecule type" value="Genomic_DNA"/>
</dbReference>
<feature type="compositionally biased region" description="Basic and acidic residues" evidence="8">
    <location>
        <begin position="379"/>
        <end position="388"/>
    </location>
</feature>
<dbReference type="PANTHER" id="PTHR16515:SF66">
    <property type="entry name" value="C2H2-TYPE DOMAIN-CONTAINING PROTEIN"/>
    <property type="match status" value="1"/>
</dbReference>
<feature type="compositionally biased region" description="Polar residues" evidence="8">
    <location>
        <begin position="530"/>
        <end position="559"/>
    </location>
</feature>
<accession>A0ABD3XGS0</accession>
<dbReference type="GO" id="GO:0008270">
    <property type="term" value="F:zinc ion binding"/>
    <property type="evidence" value="ECO:0007669"/>
    <property type="project" value="UniProtKB-KW"/>
</dbReference>
<dbReference type="InterPro" id="IPR050331">
    <property type="entry name" value="Zinc_finger"/>
</dbReference>